<accession>A0A917XJ24</accession>
<dbReference type="RefSeq" id="WP_308426547.1">
    <property type="nucleotide sequence ID" value="NZ_BMML01000019.1"/>
</dbReference>
<organism evidence="1 2">
    <name type="scientific">Streptomyces fuscichromogenes</name>
    <dbReference type="NCBI Taxonomy" id="1324013"/>
    <lineage>
        <taxon>Bacteria</taxon>
        <taxon>Bacillati</taxon>
        <taxon>Actinomycetota</taxon>
        <taxon>Actinomycetes</taxon>
        <taxon>Kitasatosporales</taxon>
        <taxon>Streptomycetaceae</taxon>
        <taxon>Streptomyces</taxon>
    </lineage>
</organism>
<reference evidence="1" key="1">
    <citation type="journal article" date="2014" name="Int. J. Syst. Evol. Microbiol.">
        <title>Complete genome sequence of Corynebacterium casei LMG S-19264T (=DSM 44701T), isolated from a smear-ripened cheese.</title>
        <authorList>
            <consortium name="US DOE Joint Genome Institute (JGI-PGF)"/>
            <person name="Walter F."/>
            <person name="Albersmeier A."/>
            <person name="Kalinowski J."/>
            <person name="Ruckert C."/>
        </authorList>
    </citation>
    <scope>NUCLEOTIDE SEQUENCE</scope>
    <source>
        <strain evidence="1">CGMCC 4.7110</strain>
    </source>
</reference>
<reference evidence="1" key="2">
    <citation type="submission" date="2020-09" db="EMBL/GenBank/DDBJ databases">
        <authorList>
            <person name="Sun Q."/>
            <person name="Zhou Y."/>
        </authorList>
    </citation>
    <scope>NUCLEOTIDE SEQUENCE</scope>
    <source>
        <strain evidence="1">CGMCC 4.7110</strain>
    </source>
</reference>
<sequence>MPRPFRFGVNLLADDPSSALGPLLERRPELTLDRALALPIVVVGTLAEVVARVRGLRERYGFSYLTVLEPSMEAFAPVVEALSA</sequence>
<comment type="caution">
    <text evidence="1">The sequence shown here is derived from an EMBL/GenBank/DDBJ whole genome shotgun (WGS) entry which is preliminary data.</text>
</comment>
<evidence type="ECO:0000313" key="2">
    <source>
        <dbReference type="Proteomes" id="UP000653411"/>
    </source>
</evidence>
<dbReference type="Proteomes" id="UP000653411">
    <property type="component" value="Unassembled WGS sequence"/>
</dbReference>
<gene>
    <name evidence="1" type="ORF">GCM10011578_069510</name>
</gene>
<dbReference type="EMBL" id="BMML01000019">
    <property type="protein sequence ID" value="GGN31505.1"/>
    <property type="molecule type" value="Genomic_DNA"/>
</dbReference>
<proteinExistence type="predicted"/>
<protein>
    <submittedName>
        <fullName evidence="1">Uncharacterized protein</fullName>
    </submittedName>
</protein>
<keyword evidence="2" id="KW-1185">Reference proteome</keyword>
<dbReference type="AlphaFoldDB" id="A0A917XJ24"/>
<name>A0A917XJ24_9ACTN</name>
<evidence type="ECO:0000313" key="1">
    <source>
        <dbReference type="EMBL" id="GGN31505.1"/>
    </source>
</evidence>